<protein>
    <recommendedName>
        <fullName evidence="14">Sodium-dependent multivitamin transporter</fullName>
    </recommendedName>
</protein>
<comment type="subcellular location">
    <subcellularLocation>
        <location evidence="1">Cell membrane</location>
        <topology evidence="1">Multi-pass membrane protein</topology>
    </subcellularLocation>
</comment>
<evidence type="ECO:0000256" key="8">
    <source>
        <dbReference type="ARBA" id="ARBA00023065"/>
    </source>
</evidence>
<feature type="transmembrane region" description="Helical" evidence="12">
    <location>
        <begin position="158"/>
        <end position="181"/>
    </location>
</feature>
<dbReference type="EMBL" id="GEZM01013574">
    <property type="protein sequence ID" value="JAV92467.1"/>
    <property type="molecule type" value="Transcribed_RNA"/>
</dbReference>
<dbReference type="PROSITE" id="PS50283">
    <property type="entry name" value="NA_SOLUT_SYMP_3"/>
    <property type="match status" value="1"/>
</dbReference>
<feature type="transmembrane region" description="Helical" evidence="12">
    <location>
        <begin position="274"/>
        <end position="296"/>
    </location>
</feature>
<evidence type="ECO:0000256" key="2">
    <source>
        <dbReference type="ARBA" id="ARBA00006434"/>
    </source>
</evidence>
<evidence type="ECO:0000256" key="11">
    <source>
        <dbReference type="RuleBase" id="RU362091"/>
    </source>
</evidence>
<keyword evidence="5 12" id="KW-0812">Transmembrane</keyword>
<dbReference type="InterPro" id="IPR038377">
    <property type="entry name" value="Na/Glc_symporter_sf"/>
</dbReference>
<dbReference type="GO" id="GO:0006814">
    <property type="term" value="P:sodium ion transport"/>
    <property type="evidence" value="ECO:0007669"/>
    <property type="project" value="UniProtKB-KW"/>
</dbReference>
<dbReference type="InterPro" id="IPR051163">
    <property type="entry name" value="Sodium:Solute_Symporter_SSF"/>
</dbReference>
<keyword evidence="10" id="KW-0739">Sodium transport</keyword>
<evidence type="ECO:0000256" key="7">
    <source>
        <dbReference type="ARBA" id="ARBA00023053"/>
    </source>
</evidence>
<dbReference type="Gene3D" id="1.20.1730.10">
    <property type="entry name" value="Sodium/glucose cotransporter"/>
    <property type="match status" value="1"/>
</dbReference>
<evidence type="ECO:0000256" key="12">
    <source>
        <dbReference type="SAM" id="Phobius"/>
    </source>
</evidence>
<comment type="similarity">
    <text evidence="2 11">Belongs to the sodium:solute symporter (SSF) (TC 2.A.21) family.</text>
</comment>
<dbReference type="AlphaFoldDB" id="A0A1Y1NA74"/>
<feature type="transmembrane region" description="Helical" evidence="12">
    <location>
        <begin position="6"/>
        <end position="28"/>
    </location>
</feature>
<feature type="transmembrane region" description="Helical" evidence="12">
    <location>
        <begin position="188"/>
        <end position="212"/>
    </location>
</feature>
<sequence length="587" mass="65539">MVGYSFTWLDYAILCSLLGCSLMIGVYFGFRKKRKERDDYILGGKTNILAVVASLIASNVSGVLLVGFPSDIYQFGAMYIWSPVSYTVAIFCAMFITMPVLVNLETASIFYYLEVRFTRKVRLIASMLWVIRAVLFCPITLYVPSILLEQMTGFSGKIISIVTCLICVFYTTLGGFNAVVWTDALQTIVMNVCLIVVLIIGFNANGGLGTVWSESVKGGRLDILRFNLDLTTRESIYTIVFSYSLMLMMPITLGQPTLQRLKSLRSYEDAHKAMGLLLLGLIAMTVFVVLIGLTIYSRYSHCDPLLSYKIKNYDQIVAYFVMDTAGQVFGLPGLFIAGIFSGGLSSLSTSFNSLQAILYCDFLEPVLSPQMNEKHRDTILKIIVLLAGGVCVILTYLIQNLGGILPTMTSFFGIFGGPVVALYTLGLVFPKSNAAGALVGSATAVVFVVWLFVGHQYFKYKGLIKDHLKPISIENCESIINSTITLLKQEEEEVFVLYRINYWYYTLISFLITITVGYIASLLTRKDGDIPRSELISPWFRRFVPQENRMPQRLMDPALEPLECLKSSQNIPLESFELSQDKCRFGA</sequence>
<feature type="transmembrane region" description="Helical" evidence="12">
    <location>
        <begin position="435"/>
        <end position="453"/>
    </location>
</feature>
<dbReference type="NCBIfam" id="TIGR00813">
    <property type="entry name" value="sss"/>
    <property type="match status" value="1"/>
</dbReference>
<evidence type="ECO:0000256" key="9">
    <source>
        <dbReference type="ARBA" id="ARBA00023136"/>
    </source>
</evidence>
<keyword evidence="4" id="KW-1003">Cell membrane</keyword>
<feature type="transmembrane region" description="Helical" evidence="12">
    <location>
        <begin position="404"/>
        <end position="428"/>
    </location>
</feature>
<evidence type="ECO:0000256" key="3">
    <source>
        <dbReference type="ARBA" id="ARBA00022448"/>
    </source>
</evidence>
<accession>A0A1Y1NA74</accession>
<feature type="transmembrane region" description="Helical" evidence="12">
    <location>
        <begin position="379"/>
        <end position="398"/>
    </location>
</feature>
<organism evidence="13">
    <name type="scientific">Photinus pyralis</name>
    <name type="common">Common eastern firefly</name>
    <name type="synonym">Lampyris pyralis</name>
    <dbReference type="NCBI Taxonomy" id="7054"/>
    <lineage>
        <taxon>Eukaryota</taxon>
        <taxon>Metazoa</taxon>
        <taxon>Ecdysozoa</taxon>
        <taxon>Arthropoda</taxon>
        <taxon>Hexapoda</taxon>
        <taxon>Insecta</taxon>
        <taxon>Pterygota</taxon>
        <taxon>Neoptera</taxon>
        <taxon>Endopterygota</taxon>
        <taxon>Coleoptera</taxon>
        <taxon>Polyphaga</taxon>
        <taxon>Elateriformia</taxon>
        <taxon>Elateroidea</taxon>
        <taxon>Lampyridae</taxon>
        <taxon>Lampyrinae</taxon>
        <taxon>Photinus</taxon>
    </lineage>
</organism>
<keyword evidence="6 12" id="KW-1133">Transmembrane helix</keyword>
<dbReference type="GO" id="GO:0005886">
    <property type="term" value="C:plasma membrane"/>
    <property type="evidence" value="ECO:0007669"/>
    <property type="project" value="UniProtKB-SubCell"/>
</dbReference>
<keyword evidence="8" id="KW-0406">Ion transport</keyword>
<feature type="transmembrane region" description="Helical" evidence="12">
    <location>
        <begin position="316"/>
        <end position="340"/>
    </location>
</feature>
<dbReference type="PANTHER" id="PTHR42985">
    <property type="entry name" value="SODIUM-COUPLED MONOCARBOXYLATE TRANSPORTER"/>
    <property type="match status" value="1"/>
</dbReference>
<feature type="transmembrane region" description="Helical" evidence="12">
    <location>
        <begin position="80"/>
        <end position="102"/>
    </location>
</feature>
<dbReference type="InterPro" id="IPR001734">
    <property type="entry name" value="Na/solute_symporter"/>
</dbReference>
<keyword evidence="7" id="KW-0915">Sodium</keyword>
<evidence type="ECO:0000256" key="1">
    <source>
        <dbReference type="ARBA" id="ARBA00004651"/>
    </source>
</evidence>
<dbReference type="GO" id="GO:0015293">
    <property type="term" value="F:symporter activity"/>
    <property type="evidence" value="ECO:0007669"/>
    <property type="project" value="TreeGrafter"/>
</dbReference>
<feature type="transmembrane region" description="Helical" evidence="12">
    <location>
        <begin position="235"/>
        <end position="253"/>
    </location>
</feature>
<proteinExistence type="inferred from homology"/>
<dbReference type="PANTHER" id="PTHR42985:SF21">
    <property type="entry name" value="SODIUM-DEPENDENT MULTIVITAMIN TRANSPORTER-LIKE PROTEIN"/>
    <property type="match status" value="1"/>
</dbReference>
<feature type="transmembrane region" description="Helical" evidence="12">
    <location>
        <begin position="502"/>
        <end position="523"/>
    </location>
</feature>
<evidence type="ECO:0000256" key="4">
    <source>
        <dbReference type="ARBA" id="ARBA00022475"/>
    </source>
</evidence>
<reference evidence="13" key="1">
    <citation type="journal article" date="2016" name="Sci. Rep.">
        <title>Molecular characterization of firefly nuptial gifts: a multi-omics approach sheds light on postcopulatory sexual selection.</title>
        <authorList>
            <person name="Al-Wathiqui N."/>
            <person name="Fallon T.R."/>
            <person name="South A."/>
            <person name="Weng J.K."/>
            <person name="Lewis S.M."/>
        </authorList>
    </citation>
    <scope>NUCLEOTIDE SEQUENCE</scope>
</reference>
<name>A0A1Y1NA74_PHOPY</name>
<keyword evidence="3" id="KW-0813">Transport</keyword>
<evidence type="ECO:0000256" key="10">
    <source>
        <dbReference type="ARBA" id="ARBA00023201"/>
    </source>
</evidence>
<evidence type="ECO:0000313" key="13">
    <source>
        <dbReference type="EMBL" id="JAV92467.1"/>
    </source>
</evidence>
<dbReference type="Pfam" id="PF00474">
    <property type="entry name" value="SSF"/>
    <property type="match status" value="1"/>
</dbReference>
<evidence type="ECO:0008006" key="14">
    <source>
        <dbReference type="Google" id="ProtNLM"/>
    </source>
</evidence>
<feature type="transmembrane region" description="Helical" evidence="12">
    <location>
        <begin position="123"/>
        <end position="146"/>
    </location>
</feature>
<evidence type="ECO:0000256" key="5">
    <source>
        <dbReference type="ARBA" id="ARBA00022692"/>
    </source>
</evidence>
<feature type="transmembrane region" description="Helical" evidence="12">
    <location>
        <begin position="48"/>
        <end position="68"/>
    </location>
</feature>
<keyword evidence="9 12" id="KW-0472">Membrane</keyword>
<evidence type="ECO:0000256" key="6">
    <source>
        <dbReference type="ARBA" id="ARBA00022989"/>
    </source>
</evidence>